<evidence type="ECO:0000313" key="3">
    <source>
        <dbReference type="Proteomes" id="UP000606172"/>
    </source>
</evidence>
<protein>
    <submittedName>
        <fullName evidence="2">Uncharacterized protein</fullName>
    </submittedName>
</protein>
<dbReference type="RefSeq" id="WP_380659685.1">
    <property type="nucleotide sequence ID" value="NZ_JBHLZQ010000035.1"/>
</dbReference>
<feature type="region of interest" description="Disordered" evidence="1">
    <location>
        <begin position="20"/>
        <end position="66"/>
    </location>
</feature>
<name>A0A919RNC9_9ACTN</name>
<feature type="compositionally biased region" description="Basic and acidic residues" evidence="1">
    <location>
        <begin position="52"/>
        <end position="66"/>
    </location>
</feature>
<comment type="caution">
    <text evidence="2">The sequence shown here is derived from an EMBL/GenBank/DDBJ whole genome shotgun (WGS) entry which is preliminary data.</text>
</comment>
<gene>
    <name evidence="2" type="ORF">Ssi02_62660</name>
</gene>
<evidence type="ECO:0000313" key="2">
    <source>
        <dbReference type="EMBL" id="GII96035.1"/>
    </source>
</evidence>
<sequence length="66" mass="7271">MTALSSLRVEHLNVRTLKPRTLKSVPPDQSPVGRGTRVRGLGVGRWPHLNARRSDEAAVSKRSDAE</sequence>
<accession>A0A919RNC9</accession>
<dbReference type="EMBL" id="BOOW01000041">
    <property type="protein sequence ID" value="GII96035.1"/>
    <property type="molecule type" value="Genomic_DNA"/>
</dbReference>
<dbReference type="AlphaFoldDB" id="A0A919RNC9"/>
<proteinExistence type="predicted"/>
<dbReference type="Proteomes" id="UP000606172">
    <property type="component" value="Unassembled WGS sequence"/>
</dbReference>
<keyword evidence="3" id="KW-1185">Reference proteome</keyword>
<reference evidence="2" key="1">
    <citation type="submission" date="2021-01" db="EMBL/GenBank/DDBJ databases">
        <title>Whole genome shotgun sequence of Sinosporangium siamense NBRC 109515.</title>
        <authorList>
            <person name="Komaki H."/>
            <person name="Tamura T."/>
        </authorList>
    </citation>
    <scope>NUCLEOTIDE SEQUENCE</scope>
    <source>
        <strain evidence="2">NBRC 109515</strain>
    </source>
</reference>
<evidence type="ECO:0000256" key="1">
    <source>
        <dbReference type="SAM" id="MobiDB-lite"/>
    </source>
</evidence>
<organism evidence="2 3">
    <name type="scientific">Sinosporangium siamense</name>
    <dbReference type="NCBI Taxonomy" id="1367973"/>
    <lineage>
        <taxon>Bacteria</taxon>
        <taxon>Bacillati</taxon>
        <taxon>Actinomycetota</taxon>
        <taxon>Actinomycetes</taxon>
        <taxon>Streptosporangiales</taxon>
        <taxon>Streptosporangiaceae</taxon>
        <taxon>Sinosporangium</taxon>
    </lineage>
</organism>